<evidence type="ECO:0000313" key="2">
    <source>
        <dbReference type="EMBL" id="KAJ8478288.1"/>
    </source>
</evidence>
<accession>A0AAV8QTI8</accession>
<keyword evidence="1" id="KW-1133">Transmembrane helix</keyword>
<gene>
    <name evidence="2" type="ORF">OPV22_022015</name>
</gene>
<organism evidence="2 3">
    <name type="scientific">Ensete ventricosum</name>
    <name type="common">Abyssinian banana</name>
    <name type="synonym">Musa ensete</name>
    <dbReference type="NCBI Taxonomy" id="4639"/>
    <lineage>
        <taxon>Eukaryota</taxon>
        <taxon>Viridiplantae</taxon>
        <taxon>Streptophyta</taxon>
        <taxon>Embryophyta</taxon>
        <taxon>Tracheophyta</taxon>
        <taxon>Spermatophyta</taxon>
        <taxon>Magnoliopsida</taxon>
        <taxon>Liliopsida</taxon>
        <taxon>Zingiberales</taxon>
        <taxon>Musaceae</taxon>
        <taxon>Ensete</taxon>
    </lineage>
</organism>
<dbReference type="EMBL" id="JAQQAF010000006">
    <property type="protein sequence ID" value="KAJ8478288.1"/>
    <property type="molecule type" value="Genomic_DNA"/>
</dbReference>
<keyword evidence="3" id="KW-1185">Reference proteome</keyword>
<proteinExistence type="predicted"/>
<reference evidence="2 3" key="1">
    <citation type="submission" date="2022-12" db="EMBL/GenBank/DDBJ databases">
        <title>Chromosome-scale assembly of the Ensete ventricosum genome.</title>
        <authorList>
            <person name="Dussert Y."/>
            <person name="Stocks J."/>
            <person name="Wendawek A."/>
            <person name="Woldeyes F."/>
            <person name="Nichols R.A."/>
            <person name="Borrell J.S."/>
        </authorList>
    </citation>
    <scope>NUCLEOTIDE SEQUENCE [LARGE SCALE GENOMIC DNA]</scope>
    <source>
        <strain evidence="3">cv. Maze</strain>
        <tissue evidence="2">Seeds</tissue>
    </source>
</reference>
<keyword evidence="1" id="KW-0472">Membrane</keyword>
<feature type="transmembrane region" description="Helical" evidence="1">
    <location>
        <begin position="39"/>
        <end position="62"/>
    </location>
</feature>
<evidence type="ECO:0000313" key="3">
    <source>
        <dbReference type="Proteomes" id="UP001222027"/>
    </source>
</evidence>
<dbReference type="Proteomes" id="UP001222027">
    <property type="component" value="Unassembled WGS sequence"/>
</dbReference>
<comment type="caution">
    <text evidence="2">The sequence shown here is derived from an EMBL/GenBank/DDBJ whole genome shotgun (WGS) entry which is preliminary data.</text>
</comment>
<keyword evidence="1" id="KW-0812">Transmembrane</keyword>
<protein>
    <submittedName>
        <fullName evidence="2">Uncharacterized protein</fullName>
    </submittedName>
</protein>
<name>A0AAV8QTI8_ENSVE</name>
<sequence length="167" mass="18580">MSYLMVSYTGPEPCTVEDLHSEEESLLSHEHFLKLTERIITLTPLIIITLTPLIGVILAALLCASPSSACPKAFHRSSCRCSSSYQCCLHGDSLVGVLLLFSGGTSRFLQMTKMTSKTLYISDFCRSYHIRGAATQGLGGRRKRGKEWSVYLIRSRSMRKQSRAETP</sequence>
<dbReference type="AlphaFoldDB" id="A0AAV8QTI8"/>
<evidence type="ECO:0000256" key="1">
    <source>
        <dbReference type="SAM" id="Phobius"/>
    </source>
</evidence>